<proteinExistence type="predicted"/>
<accession>A0ABX0LGS8</accession>
<evidence type="ECO:0000313" key="1">
    <source>
        <dbReference type="EMBL" id="NHZ33462.1"/>
    </source>
</evidence>
<dbReference type="RefSeq" id="WP_167223133.1">
    <property type="nucleotide sequence ID" value="NZ_VUYU01000004.1"/>
</dbReference>
<organism evidence="1 2">
    <name type="scientific">Massilia rubra</name>
    <dbReference type="NCBI Taxonomy" id="2607910"/>
    <lineage>
        <taxon>Bacteria</taxon>
        <taxon>Pseudomonadati</taxon>
        <taxon>Pseudomonadota</taxon>
        <taxon>Betaproteobacteria</taxon>
        <taxon>Burkholderiales</taxon>
        <taxon>Oxalobacteraceae</taxon>
        <taxon>Telluria group</taxon>
        <taxon>Massilia</taxon>
    </lineage>
</organism>
<dbReference type="NCBIfam" id="NF042415">
    <property type="entry name" value="STY0301_fam"/>
    <property type="match status" value="1"/>
</dbReference>
<sequence length="140" mass="15575">MLVAAFVLAPAAQAQVLACPTIYPMAEAALANSPSDPNGIGRLKRGHLSFAYMYFGRQFGRQFAVPDEPIKVKGGWYTEYRFNPQHENWLVCRYGGGSWGAGDVERWEKLAPAITSCKLDVREIKSRMYATSYTVSAMCK</sequence>
<reference evidence="1 2" key="1">
    <citation type="submission" date="2019-09" db="EMBL/GenBank/DDBJ databases">
        <title>Taxonomy of Antarctic Massilia spp.: description of Massilia rubra sp. nov., Massilia aquatica sp. nov., Massilia mucilaginosa sp. nov., Massilia frigida sp. nov. isolated from streams, lakes and regoliths.</title>
        <authorList>
            <person name="Holochova P."/>
            <person name="Sedlacek I."/>
            <person name="Kralova S."/>
            <person name="Maslanova I."/>
            <person name="Busse H.-J."/>
            <person name="Stankova E."/>
            <person name="Vrbovska V."/>
            <person name="Kovarovic V."/>
            <person name="Bartak M."/>
            <person name="Svec P."/>
            <person name="Pantucek R."/>
        </authorList>
    </citation>
    <scope>NUCLEOTIDE SEQUENCE [LARGE SCALE GENOMIC DNA]</scope>
    <source>
        <strain evidence="1 2">CCM 8692</strain>
    </source>
</reference>
<name>A0ABX0LGS8_9BURK</name>
<protein>
    <submittedName>
        <fullName evidence="1">Uncharacterized protein</fullName>
    </submittedName>
</protein>
<dbReference type="InterPro" id="IPR049973">
    <property type="entry name" value="STY0301-like"/>
</dbReference>
<dbReference type="EMBL" id="VUYU01000004">
    <property type="protein sequence ID" value="NHZ33462.1"/>
    <property type="molecule type" value="Genomic_DNA"/>
</dbReference>
<comment type="caution">
    <text evidence="1">The sequence shown here is derived from an EMBL/GenBank/DDBJ whole genome shotgun (WGS) entry which is preliminary data.</text>
</comment>
<evidence type="ECO:0000313" key="2">
    <source>
        <dbReference type="Proteomes" id="UP000785613"/>
    </source>
</evidence>
<keyword evidence="2" id="KW-1185">Reference proteome</keyword>
<gene>
    <name evidence="1" type="ORF">F0185_07635</name>
</gene>
<dbReference type="Proteomes" id="UP000785613">
    <property type="component" value="Unassembled WGS sequence"/>
</dbReference>